<dbReference type="InterPro" id="IPR039421">
    <property type="entry name" value="Type_1_exporter"/>
</dbReference>
<evidence type="ECO:0000313" key="13">
    <source>
        <dbReference type="EMBL" id="MCP2364600.1"/>
    </source>
</evidence>
<sequence>MAREILPIADRRHVRAYARRLTLKYPRRLALALVLHGLAAVAGLVVPWQLGALVQKIQYGAEVDVAVVAAAIGAFLLLQGVLVRYAVLASARLGEKVLAELREEFVDRVLGLPLSTVERAGSGDLITRTSRDVDALSRTVRHAVPETLIAMVTFVITIGALVLVSPLLMLPMLAAGPVLWIATRWYLRRARDGYLRENAAYADVTEGLAETVEGARAVEALGLRERRRARTDGDIARSYAAERYTLGLRTTWYPAVELGYVIPVVGALLVGGLFYSSSWVTLEQVVAAILYAQQLIDPLDRFLMWVDELQVGGASMARLLGVANVPDDRSPAPARPSGELLEASGVRYAYREGRDVLHDVSLTVQPGERLAMVGPSGAGKSTLGRLLAGIHGPRTGSVTVGGVPLVDLPLDELRGHVALVTQEHHVFKGTLRENLLIARPDASDDAVLSALEAVDALDWMRGLPAGLDTEVGSGGLAVPPAQAQQLALARLVLADPHTLVLDEATSLIDPRAARHLERSLAAVLEGRTVIAIAHRLYTAHDADRVAVVEDGRISELGSHEELVAEGGSYAALWSSWHGSPGRTSTS</sequence>
<keyword evidence="14" id="KW-1185">Reference proteome</keyword>
<dbReference type="Gene3D" id="3.40.50.300">
    <property type="entry name" value="P-loop containing nucleotide triphosphate hydrolases"/>
    <property type="match status" value="1"/>
</dbReference>
<feature type="transmembrane region" description="Helical" evidence="10">
    <location>
        <begin position="29"/>
        <end position="50"/>
    </location>
</feature>
<accession>A0A9X2K9C9</accession>
<dbReference type="GO" id="GO:0005524">
    <property type="term" value="F:ATP binding"/>
    <property type="evidence" value="ECO:0007669"/>
    <property type="project" value="UniProtKB-KW"/>
</dbReference>
<dbReference type="Proteomes" id="UP001139648">
    <property type="component" value="Unassembled WGS sequence"/>
</dbReference>
<dbReference type="EMBL" id="JAMZEB010000002">
    <property type="protein sequence ID" value="MCP2364600.1"/>
    <property type="molecule type" value="Genomic_DNA"/>
</dbReference>
<protein>
    <submittedName>
        <fullName evidence="13">ABC-type multidrug transport system fused ATPase/permease subunit</fullName>
    </submittedName>
</protein>
<feature type="domain" description="ABC transporter" evidence="11">
    <location>
        <begin position="341"/>
        <end position="575"/>
    </location>
</feature>
<dbReference type="PANTHER" id="PTHR43394">
    <property type="entry name" value="ATP-DEPENDENT PERMEASE MDL1, MITOCHONDRIAL"/>
    <property type="match status" value="1"/>
</dbReference>
<evidence type="ECO:0000256" key="2">
    <source>
        <dbReference type="ARBA" id="ARBA00022448"/>
    </source>
</evidence>
<keyword evidence="6" id="KW-0547">Nucleotide-binding</keyword>
<dbReference type="GO" id="GO:0015421">
    <property type="term" value="F:ABC-type oligopeptide transporter activity"/>
    <property type="evidence" value="ECO:0007669"/>
    <property type="project" value="TreeGrafter"/>
</dbReference>
<comment type="subcellular location">
    <subcellularLocation>
        <location evidence="1">Cell membrane</location>
        <topology evidence="1">Multi-pass membrane protein</topology>
    </subcellularLocation>
</comment>
<keyword evidence="7" id="KW-0067">ATP-binding</keyword>
<dbReference type="SUPFAM" id="SSF90123">
    <property type="entry name" value="ABC transporter transmembrane region"/>
    <property type="match status" value="1"/>
</dbReference>
<feature type="transmembrane region" description="Helical" evidence="10">
    <location>
        <begin position="65"/>
        <end position="87"/>
    </location>
</feature>
<proteinExistence type="predicted"/>
<evidence type="ECO:0000256" key="7">
    <source>
        <dbReference type="ARBA" id="ARBA00022840"/>
    </source>
</evidence>
<keyword evidence="3" id="KW-1003">Cell membrane</keyword>
<dbReference type="InterPro" id="IPR003593">
    <property type="entry name" value="AAA+_ATPase"/>
</dbReference>
<feature type="domain" description="ABC transmembrane type-1" evidence="12">
    <location>
        <begin position="30"/>
        <end position="310"/>
    </location>
</feature>
<keyword evidence="4" id="KW-0997">Cell inner membrane</keyword>
<evidence type="ECO:0000256" key="1">
    <source>
        <dbReference type="ARBA" id="ARBA00004651"/>
    </source>
</evidence>
<evidence type="ECO:0000256" key="10">
    <source>
        <dbReference type="SAM" id="Phobius"/>
    </source>
</evidence>
<dbReference type="PROSITE" id="PS50893">
    <property type="entry name" value="ABC_TRANSPORTER_2"/>
    <property type="match status" value="1"/>
</dbReference>
<dbReference type="Gene3D" id="1.20.1560.10">
    <property type="entry name" value="ABC transporter type 1, transmembrane domain"/>
    <property type="match status" value="1"/>
</dbReference>
<evidence type="ECO:0000259" key="12">
    <source>
        <dbReference type="PROSITE" id="PS50929"/>
    </source>
</evidence>
<dbReference type="PROSITE" id="PS50929">
    <property type="entry name" value="ABC_TM1F"/>
    <property type="match status" value="1"/>
</dbReference>
<evidence type="ECO:0000256" key="5">
    <source>
        <dbReference type="ARBA" id="ARBA00022692"/>
    </source>
</evidence>
<evidence type="ECO:0000259" key="11">
    <source>
        <dbReference type="PROSITE" id="PS50893"/>
    </source>
</evidence>
<dbReference type="InterPro" id="IPR027417">
    <property type="entry name" value="P-loop_NTPase"/>
</dbReference>
<dbReference type="InterPro" id="IPR011527">
    <property type="entry name" value="ABC1_TM_dom"/>
</dbReference>
<dbReference type="SMART" id="SM00382">
    <property type="entry name" value="AAA"/>
    <property type="match status" value="1"/>
</dbReference>
<dbReference type="GO" id="GO:0016887">
    <property type="term" value="F:ATP hydrolysis activity"/>
    <property type="evidence" value="ECO:0007669"/>
    <property type="project" value="InterPro"/>
</dbReference>
<keyword evidence="9 10" id="KW-0472">Membrane</keyword>
<evidence type="ECO:0000256" key="6">
    <source>
        <dbReference type="ARBA" id="ARBA00022741"/>
    </source>
</evidence>
<name>A0A9X2K9C9_9ACTN</name>
<dbReference type="GO" id="GO:0005886">
    <property type="term" value="C:plasma membrane"/>
    <property type="evidence" value="ECO:0007669"/>
    <property type="project" value="UniProtKB-SubCell"/>
</dbReference>
<dbReference type="AlphaFoldDB" id="A0A9X2K9C9"/>
<dbReference type="SUPFAM" id="SSF52540">
    <property type="entry name" value="P-loop containing nucleoside triphosphate hydrolases"/>
    <property type="match status" value="1"/>
</dbReference>
<evidence type="ECO:0000256" key="4">
    <source>
        <dbReference type="ARBA" id="ARBA00022519"/>
    </source>
</evidence>
<evidence type="ECO:0000256" key="8">
    <source>
        <dbReference type="ARBA" id="ARBA00022989"/>
    </source>
</evidence>
<dbReference type="FunFam" id="3.40.50.300:FF:001001">
    <property type="entry name" value="Multidrug ABC transporter ATP-binding protein"/>
    <property type="match status" value="1"/>
</dbReference>
<evidence type="ECO:0000256" key="3">
    <source>
        <dbReference type="ARBA" id="ARBA00022475"/>
    </source>
</evidence>
<dbReference type="InterPro" id="IPR036640">
    <property type="entry name" value="ABC1_TM_sf"/>
</dbReference>
<comment type="caution">
    <text evidence="13">The sequence shown here is derived from an EMBL/GenBank/DDBJ whole genome shotgun (WGS) entry which is preliminary data.</text>
</comment>
<dbReference type="PANTHER" id="PTHR43394:SF1">
    <property type="entry name" value="ATP-BINDING CASSETTE SUB-FAMILY B MEMBER 10, MITOCHONDRIAL"/>
    <property type="match status" value="1"/>
</dbReference>
<dbReference type="Pfam" id="PF00664">
    <property type="entry name" value="ABC_membrane"/>
    <property type="match status" value="1"/>
</dbReference>
<keyword evidence="5 10" id="KW-0812">Transmembrane</keyword>
<evidence type="ECO:0000313" key="14">
    <source>
        <dbReference type="Proteomes" id="UP001139648"/>
    </source>
</evidence>
<evidence type="ECO:0000256" key="9">
    <source>
        <dbReference type="ARBA" id="ARBA00023136"/>
    </source>
</evidence>
<keyword evidence="2" id="KW-0813">Transport</keyword>
<dbReference type="Pfam" id="PF00005">
    <property type="entry name" value="ABC_tran"/>
    <property type="match status" value="1"/>
</dbReference>
<feature type="transmembrane region" description="Helical" evidence="10">
    <location>
        <begin position="147"/>
        <end position="164"/>
    </location>
</feature>
<dbReference type="CDD" id="cd07346">
    <property type="entry name" value="ABC_6TM_exporters"/>
    <property type="match status" value="1"/>
</dbReference>
<dbReference type="InterPro" id="IPR003439">
    <property type="entry name" value="ABC_transporter-like_ATP-bd"/>
</dbReference>
<keyword evidence="8 10" id="KW-1133">Transmembrane helix</keyword>
<reference evidence="13" key="1">
    <citation type="submission" date="2022-06" db="EMBL/GenBank/DDBJ databases">
        <title>Sequencing the genomes of 1000 actinobacteria strains.</title>
        <authorList>
            <person name="Klenk H.-P."/>
        </authorList>
    </citation>
    <scope>NUCLEOTIDE SEQUENCE</scope>
    <source>
        <strain evidence="13">DSM 46694</strain>
    </source>
</reference>
<dbReference type="RefSeq" id="WP_253757255.1">
    <property type="nucleotide sequence ID" value="NZ_BAABKA010000012.1"/>
</dbReference>
<organism evidence="13 14">
    <name type="scientific">Nonomuraea thailandensis</name>
    <dbReference type="NCBI Taxonomy" id="1188745"/>
    <lineage>
        <taxon>Bacteria</taxon>
        <taxon>Bacillati</taxon>
        <taxon>Actinomycetota</taxon>
        <taxon>Actinomycetes</taxon>
        <taxon>Streptosporangiales</taxon>
        <taxon>Streptosporangiaceae</taxon>
        <taxon>Nonomuraea</taxon>
    </lineage>
</organism>
<gene>
    <name evidence="13" type="ORF">HD597_011620</name>
</gene>